<dbReference type="Gramene" id="CDP11124">
    <property type="protein sequence ID" value="CDP11124"/>
    <property type="gene ID" value="GSCOC_T00033169001"/>
</dbReference>
<accession>A0A068US99</accession>
<dbReference type="PhylomeDB" id="A0A068US99"/>
<evidence type="ECO:0000259" key="1">
    <source>
        <dbReference type="Pfam" id="PF17815"/>
    </source>
</evidence>
<dbReference type="InParanoid" id="A0A068US99"/>
<dbReference type="EMBL" id="HG739136">
    <property type="protein sequence ID" value="CDP11124.1"/>
    <property type="molecule type" value="Genomic_DNA"/>
</dbReference>
<keyword evidence="3" id="KW-1185">Reference proteome</keyword>
<dbReference type="InterPro" id="IPR046449">
    <property type="entry name" value="DEGP_PDZ_sf"/>
</dbReference>
<proteinExistence type="predicted"/>
<dbReference type="Proteomes" id="UP000295252">
    <property type="component" value="Chromosome V"/>
</dbReference>
<name>A0A068US99_COFCA</name>
<dbReference type="AlphaFoldDB" id="A0A068US99"/>
<dbReference type="Gene3D" id="3.20.190.20">
    <property type="match status" value="1"/>
</dbReference>
<dbReference type="InterPro" id="IPR041517">
    <property type="entry name" value="DEGP_PDZ"/>
</dbReference>
<reference evidence="3" key="1">
    <citation type="journal article" date="2014" name="Science">
        <title>The coffee genome provides insight into the convergent evolution of caffeine biosynthesis.</title>
        <authorList>
            <person name="Denoeud F."/>
            <person name="Carretero-Paulet L."/>
            <person name="Dereeper A."/>
            <person name="Droc G."/>
            <person name="Guyot R."/>
            <person name="Pietrella M."/>
            <person name="Zheng C."/>
            <person name="Alberti A."/>
            <person name="Anthony F."/>
            <person name="Aprea G."/>
            <person name="Aury J.M."/>
            <person name="Bento P."/>
            <person name="Bernard M."/>
            <person name="Bocs S."/>
            <person name="Campa C."/>
            <person name="Cenci A."/>
            <person name="Combes M.C."/>
            <person name="Crouzillat D."/>
            <person name="Da Silva C."/>
            <person name="Daddiego L."/>
            <person name="De Bellis F."/>
            <person name="Dussert S."/>
            <person name="Garsmeur O."/>
            <person name="Gayraud T."/>
            <person name="Guignon V."/>
            <person name="Jahn K."/>
            <person name="Jamilloux V."/>
            <person name="Joet T."/>
            <person name="Labadie K."/>
            <person name="Lan T."/>
            <person name="Leclercq J."/>
            <person name="Lepelley M."/>
            <person name="Leroy T."/>
            <person name="Li L.T."/>
            <person name="Librado P."/>
            <person name="Lopez L."/>
            <person name="Munoz A."/>
            <person name="Noel B."/>
            <person name="Pallavicini A."/>
            <person name="Perrotta G."/>
            <person name="Poncet V."/>
            <person name="Pot D."/>
            <person name="Priyono X."/>
            <person name="Rigoreau M."/>
            <person name="Rouard M."/>
            <person name="Rozas J."/>
            <person name="Tranchant-Dubreuil C."/>
            <person name="VanBuren R."/>
            <person name="Zhang Q."/>
            <person name="Andrade A.C."/>
            <person name="Argout X."/>
            <person name="Bertrand B."/>
            <person name="de Kochko A."/>
            <person name="Graziosi G."/>
            <person name="Henry R.J."/>
            <person name="Jayarama X."/>
            <person name="Ming R."/>
            <person name="Nagai C."/>
            <person name="Rounsley S."/>
            <person name="Sankoff D."/>
            <person name="Giuliano G."/>
            <person name="Albert V.A."/>
            <person name="Wincker P."/>
            <person name="Lashermes P."/>
        </authorList>
    </citation>
    <scope>NUCLEOTIDE SEQUENCE [LARGE SCALE GENOMIC DNA]</scope>
    <source>
        <strain evidence="3">cv. DH200-94</strain>
    </source>
</reference>
<sequence length="59" mass="6745">MVENCEDEFLQFGLEHGKRIVLRAQKAKPANKEILKKQYSVHSTMSGDLLKEFKQPGTP</sequence>
<gene>
    <name evidence="2" type="ORF">GSCOC_T00033169001</name>
</gene>
<evidence type="ECO:0000313" key="3">
    <source>
        <dbReference type="Proteomes" id="UP000295252"/>
    </source>
</evidence>
<protein>
    <recommendedName>
        <fullName evidence="1">Protease Do-like PDZ domain-containing protein</fullName>
    </recommendedName>
</protein>
<feature type="domain" description="Protease Do-like PDZ" evidence="1">
    <location>
        <begin position="1"/>
        <end position="48"/>
    </location>
</feature>
<organism evidence="2 3">
    <name type="scientific">Coffea canephora</name>
    <name type="common">Robusta coffee</name>
    <dbReference type="NCBI Taxonomy" id="49390"/>
    <lineage>
        <taxon>Eukaryota</taxon>
        <taxon>Viridiplantae</taxon>
        <taxon>Streptophyta</taxon>
        <taxon>Embryophyta</taxon>
        <taxon>Tracheophyta</taxon>
        <taxon>Spermatophyta</taxon>
        <taxon>Magnoliopsida</taxon>
        <taxon>eudicotyledons</taxon>
        <taxon>Gunneridae</taxon>
        <taxon>Pentapetalae</taxon>
        <taxon>asterids</taxon>
        <taxon>lamiids</taxon>
        <taxon>Gentianales</taxon>
        <taxon>Rubiaceae</taxon>
        <taxon>Ixoroideae</taxon>
        <taxon>Gardenieae complex</taxon>
        <taxon>Bertiereae - Coffeeae clade</taxon>
        <taxon>Coffeeae</taxon>
        <taxon>Coffea</taxon>
    </lineage>
</organism>
<evidence type="ECO:0000313" key="2">
    <source>
        <dbReference type="EMBL" id="CDP11124.1"/>
    </source>
</evidence>
<dbReference type="Pfam" id="PF17815">
    <property type="entry name" value="PDZ_3"/>
    <property type="match status" value="1"/>
</dbReference>